<organism evidence="5 6">
    <name type="scientific">Mycobacterium adipatum</name>
    <dbReference type="NCBI Taxonomy" id="1682113"/>
    <lineage>
        <taxon>Bacteria</taxon>
        <taxon>Bacillati</taxon>
        <taxon>Actinomycetota</taxon>
        <taxon>Actinomycetes</taxon>
        <taxon>Mycobacteriales</taxon>
        <taxon>Mycobacteriaceae</taxon>
        <taxon>Mycobacterium</taxon>
    </lineage>
</organism>
<dbReference type="KEGG" id="madi:A7U43_28690"/>
<dbReference type="EMBL" id="CP015597">
    <property type="protein sequence ID" value="ANE83485.1"/>
    <property type="molecule type" value="Genomic_DNA"/>
</dbReference>
<keyword evidence="2" id="KW-0238">DNA-binding</keyword>
<keyword evidence="6" id="KW-1185">Reference proteome</keyword>
<dbReference type="InterPro" id="IPR011010">
    <property type="entry name" value="DNA_brk_join_enz"/>
</dbReference>
<reference evidence="5 6" key="1">
    <citation type="submission" date="2016-05" db="EMBL/GenBank/DDBJ databases">
        <title>Complete genome sequence of a phthalic acid esters degrading Mycobacterium sp. YC-RL4.</title>
        <authorList>
            <person name="Ren L."/>
            <person name="Fan S."/>
            <person name="Ruth N."/>
            <person name="Jia Y."/>
            <person name="Wang J."/>
            <person name="Qiao C."/>
        </authorList>
    </citation>
    <scope>NUCLEOTIDE SEQUENCE [LARGE SCALE GENOMIC DNA]</scope>
    <source>
        <strain evidence="5 6">YC-RL4</strain>
        <plasmid evidence="6">pmyc1</plasmid>
    </source>
</reference>
<dbReference type="PANTHER" id="PTHR30349:SF41">
    <property type="entry name" value="INTEGRASE_RECOMBINASE PROTEIN MJ0367-RELATED"/>
    <property type="match status" value="1"/>
</dbReference>
<dbReference type="InterPro" id="IPR002104">
    <property type="entry name" value="Integrase_catalytic"/>
</dbReference>
<evidence type="ECO:0000256" key="3">
    <source>
        <dbReference type="ARBA" id="ARBA00023172"/>
    </source>
</evidence>
<accession>A0A172UWS5</accession>
<gene>
    <name evidence="5" type="ORF">A7U43_28690</name>
</gene>
<dbReference type="GO" id="GO:0015074">
    <property type="term" value="P:DNA integration"/>
    <property type="evidence" value="ECO:0007669"/>
    <property type="project" value="InterPro"/>
</dbReference>
<dbReference type="PROSITE" id="PS51898">
    <property type="entry name" value="TYR_RECOMBINASE"/>
    <property type="match status" value="1"/>
</dbReference>
<keyword evidence="5" id="KW-0614">Plasmid</keyword>
<protein>
    <recommendedName>
        <fullName evidence="4">Tyr recombinase domain-containing protein</fullName>
    </recommendedName>
</protein>
<dbReference type="InterPro" id="IPR050090">
    <property type="entry name" value="Tyrosine_recombinase_XerCD"/>
</dbReference>
<geneLocation type="plasmid" evidence="6">
    <name>pmyc1</name>
</geneLocation>
<dbReference type="Gene3D" id="1.10.443.10">
    <property type="entry name" value="Intergrase catalytic core"/>
    <property type="match status" value="1"/>
</dbReference>
<evidence type="ECO:0000256" key="2">
    <source>
        <dbReference type="ARBA" id="ARBA00023125"/>
    </source>
</evidence>
<proteinExistence type="inferred from homology"/>
<comment type="similarity">
    <text evidence="1">Belongs to the 'phage' integrase family.</text>
</comment>
<evidence type="ECO:0000259" key="4">
    <source>
        <dbReference type="PROSITE" id="PS51898"/>
    </source>
</evidence>
<dbReference type="InterPro" id="IPR013762">
    <property type="entry name" value="Integrase-like_cat_sf"/>
</dbReference>
<dbReference type="SUPFAM" id="SSF56349">
    <property type="entry name" value="DNA breaking-rejoining enzymes"/>
    <property type="match status" value="1"/>
</dbReference>
<dbReference type="AlphaFoldDB" id="A0A172UWS5"/>
<keyword evidence="3" id="KW-0233">DNA recombination</keyword>
<dbReference type="Proteomes" id="UP000077143">
    <property type="component" value="Plasmid pMYC1"/>
</dbReference>
<dbReference type="GO" id="GO:0003677">
    <property type="term" value="F:DNA binding"/>
    <property type="evidence" value="ECO:0007669"/>
    <property type="project" value="UniProtKB-KW"/>
</dbReference>
<dbReference type="PANTHER" id="PTHR30349">
    <property type="entry name" value="PHAGE INTEGRASE-RELATED"/>
    <property type="match status" value="1"/>
</dbReference>
<feature type="domain" description="Tyr recombinase" evidence="4">
    <location>
        <begin position="338"/>
        <end position="559"/>
    </location>
</feature>
<evidence type="ECO:0000313" key="6">
    <source>
        <dbReference type="Proteomes" id="UP000077143"/>
    </source>
</evidence>
<name>A0A172UWS5_9MYCO</name>
<sequence length="700" mass="80402">MAEQMWQSLPDECRVDHFGKNDVPSLYRGAVRREITGSLPAKAETPRFTTCYLNFRGLPQPMIWELAWLVHREVELGRFIFPSVYNATTRLLRAATTHGSKRGRVAPTLLALSPEEWIREAQIARMNGSDLGPSNDRHALARLREFHDLLVYPYHRGAWSELDVWNPLLDRRIPQRPHEPHGRNIVNFSHLTSEWLREGAKLWLAANLSSGTMTWSTVKTRLNNLKWFQRYINRYGDHGPLLTAEPQELRPFIRGFCDMLQAYRITGNGPSAGQPLKKNPRRQIMVTIERFFQWMYDHREEGAEAHKDWANLRTEHTALFRPDDKPRLTNKKSSEDMVLEDSVVERIAEGSELLARPKEDGGFGDIQAFHALMLLIRTGRRINEVLMMDFDPLIPLQNRRGRNLDEDGTGFVARMHYQQTKVDAGQRNSIPIDAELVAIIRSQQNVARQLMIDMGATADTTPRYLFLGRRTNRNGIAPYPRVTLHQTLKRLADRLDIKDSVGRRVAISKTHRFRHTAATNLINAGVPLHVVMRYFGHVTPEMTLHYAVTRDQTMEEEFLKFKKVKRDGRTVDVEASDLYELIQLDKRADRVLPNGWCVLPPKMLCDKGNACISCDKFVTDVTHSAELRRQLESTESLVRIRQEAFVTKYGSPMGDENIWLQGRREEIASLNRILLSITDITDRAVRGAGSAQRPTDQKDA</sequence>
<dbReference type="GO" id="GO:0006310">
    <property type="term" value="P:DNA recombination"/>
    <property type="evidence" value="ECO:0007669"/>
    <property type="project" value="UniProtKB-KW"/>
</dbReference>
<evidence type="ECO:0000256" key="1">
    <source>
        <dbReference type="ARBA" id="ARBA00008857"/>
    </source>
</evidence>
<evidence type="ECO:0000313" key="5">
    <source>
        <dbReference type="EMBL" id="ANE83485.1"/>
    </source>
</evidence>
<dbReference type="Pfam" id="PF00589">
    <property type="entry name" value="Phage_integrase"/>
    <property type="match status" value="1"/>
</dbReference>